<keyword evidence="1" id="KW-0614">Plasmid</keyword>
<name>I0GVH1_SELRL</name>
<geneLocation type="plasmid" evidence="1 2">
    <name>pSRC6</name>
</geneLocation>
<protein>
    <recommendedName>
        <fullName evidence="3">AAA domain-containing protein</fullName>
    </recommendedName>
</protein>
<sequence>MKECHVVDVFRPNTMPSYTYINRQEKRGTTYEAKLRRALQKVGSLIVISGSSMTGKTVLYRKVVPGEKIIELSGAHINSVEDFWQQIAERLCSQRENIIPEIIRNNTWALKKLIAGDLVLVIDGFHYINPETQLCLSRILKAELFNGLKVILLTLPHFADDVIKRNPDLIGRTVFINLLPWKKEELEQIARKGFDLLHIPIPNEQIEQIVQESVLSPQLMQKNCYNLAIRIIKNGEEISSDAVNRAFCDTVEAYQYYRDNIRNMWEGAAKRRSRRKEYTLKNGLHCDAYGLFLLSLSIYPPMMKLTAAEIHECMSELLKEGEEAPKGMYLANVIKHSESIIKSSIPALEWKNSTLYILDPFLLFYLRWDDNWKQEAIR</sequence>
<dbReference type="RefSeq" id="WP_014426058.1">
    <property type="nucleotide sequence ID" value="NC_017070.1"/>
</dbReference>
<dbReference type="Proteomes" id="UP000007887">
    <property type="component" value="Plasmid pSRC6"/>
</dbReference>
<dbReference type="EMBL" id="AP012295">
    <property type="protein sequence ID" value="BAL84758.1"/>
    <property type="molecule type" value="Genomic_DNA"/>
</dbReference>
<dbReference type="OrthoDB" id="2531964at2"/>
<organism evidence="1 2">
    <name type="scientific">Selenomonas ruminantium subsp. lactilytica (strain NBRC 103574 / TAM6421)</name>
    <dbReference type="NCBI Taxonomy" id="927704"/>
    <lineage>
        <taxon>Bacteria</taxon>
        <taxon>Bacillati</taxon>
        <taxon>Bacillota</taxon>
        <taxon>Negativicutes</taxon>
        <taxon>Selenomonadales</taxon>
        <taxon>Selenomonadaceae</taxon>
        <taxon>Selenomonas</taxon>
    </lineage>
</organism>
<accession>I0GVH1</accession>
<dbReference type="InterPro" id="IPR027417">
    <property type="entry name" value="P-loop_NTPase"/>
</dbReference>
<gene>
    <name evidence="1" type="ordered locus">SELR_pSRC600060</name>
</gene>
<evidence type="ECO:0008006" key="3">
    <source>
        <dbReference type="Google" id="ProtNLM"/>
    </source>
</evidence>
<dbReference type="AlphaFoldDB" id="I0GVH1"/>
<proteinExistence type="predicted"/>
<evidence type="ECO:0000313" key="1">
    <source>
        <dbReference type="EMBL" id="BAL84758.1"/>
    </source>
</evidence>
<evidence type="ECO:0000313" key="2">
    <source>
        <dbReference type="Proteomes" id="UP000007887"/>
    </source>
</evidence>
<dbReference type="GeneID" id="61463079"/>
<dbReference type="PATRIC" id="fig|927704.6.peg.3569"/>
<dbReference type="Gene3D" id="3.40.50.300">
    <property type="entry name" value="P-loop containing nucleotide triphosphate hydrolases"/>
    <property type="match status" value="1"/>
</dbReference>
<dbReference type="SUPFAM" id="SSF52540">
    <property type="entry name" value="P-loop containing nucleoside triphosphate hydrolases"/>
    <property type="match status" value="1"/>
</dbReference>
<dbReference type="HOGENOM" id="CLU_699775_0_0_9"/>
<reference evidence="1 2" key="1">
    <citation type="submission" date="2011-10" db="EMBL/GenBank/DDBJ databases">
        <title>Whole genome sequence of Selenomonas ruminantium subsp. lactilytica TAM6421.</title>
        <authorList>
            <person name="Oguchi A."/>
            <person name="Ankai A."/>
            <person name="Kaneko J."/>
            <person name="Yamada-Narita S."/>
            <person name="Fukui S."/>
            <person name="Takahashi M."/>
            <person name="Onodera T."/>
            <person name="Kojima S."/>
            <person name="Fushimi T."/>
            <person name="Abe N."/>
            <person name="Kamio Y."/>
            <person name="Yamazaki S."/>
            <person name="Fujita N."/>
        </authorList>
    </citation>
    <scope>NUCLEOTIDE SEQUENCE [LARGE SCALE GENOMIC DNA]</scope>
    <source>
        <strain evidence="2">NBRC 103574 / TAM6421</strain>
        <plasmid evidence="1 2">pSRC6</plasmid>
    </source>
</reference>
<dbReference type="KEGG" id="sri:SELR_pSRC600060"/>